<feature type="compositionally biased region" description="Basic residues" evidence="1">
    <location>
        <begin position="1"/>
        <end position="12"/>
    </location>
</feature>
<accession>A0A2D4NJF4</accession>
<sequence>MLRSKKKGRKAHSALASFPPSQKKKKIGSGREQKVKSRPEQPSTRTNAGEAIPMALPDSEHTCSVLVLGFHLRQAVGHSKLKILILFIAVGVQDHWGGARGWALGRWALR</sequence>
<dbReference type="AlphaFoldDB" id="A0A2D4NJF4"/>
<organism evidence="2">
    <name type="scientific">Micrurus surinamensis</name>
    <name type="common">Surinam coral snake</name>
    <dbReference type="NCBI Taxonomy" id="129470"/>
    <lineage>
        <taxon>Eukaryota</taxon>
        <taxon>Metazoa</taxon>
        <taxon>Chordata</taxon>
        <taxon>Craniata</taxon>
        <taxon>Vertebrata</taxon>
        <taxon>Euteleostomi</taxon>
        <taxon>Lepidosauria</taxon>
        <taxon>Squamata</taxon>
        <taxon>Bifurcata</taxon>
        <taxon>Unidentata</taxon>
        <taxon>Episquamata</taxon>
        <taxon>Toxicofera</taxon>
        <taxon>Serpentes</taxon>
        <taxon>Colubroidea</taxon>
        <taxon>Elapidae</taxon>
        <taxon>Elapinae</taxon>
        <taxon>Micrurus</taxon>
    </lineage>
</organism>
<reference evidence="2" key="1">
    <citation type="submission" date="2017-07" db="EMBL/GenBank/DDBJ databases">
        <authorList>
            <person name="Mikheyev A."/>
            <person name="Grau M."/>
        </authorList>
    </citation>
    <scope>NUCLEOTIDE SEQUENCE</scope>
    <source>
        <tissue evidence="2">Venom_gland</tissue>
    </source>
</reference>
<reference evidence="2" key="2">
    <citation type="submission" date="2017-11" db="EMBL/GenBank/DDBJ databases">
        <title>Coralsnake Venomics: Analyses of Venom Gland Transcriptomes and Proteomes of Six Brazilian Taxa.</title>
        <authorList>
            <person name="Aird S.D."/>
            <person name="Jorge da Silva N."/>
            <person name="Qiu L."/>
            <person name="Villar-Briones A."/>
            <person name="Aparecida-Saddi V."/>
            <person name="Campos-Telles M.P."/>
            <person name="Grau M."/>
            <person name="Mikheyev A.S."/>
        </authorList>
    </citation>
    <scope>NUCLEOTIDE SEQUENCE</scope>
    <source>
        <tissue evidence="2">Venom_gland</tissue>
    </source>
</reference>
<evidence type="ECO:0000256" key="1">
    <source>
        <dbReference type="SAM" id="MobiDB-lite"/>
    </source>
</evidence>
<proteinExistence type="predicted"/>
<name>A0A2D4NJF4_MICSU</name>
<evidence type="ECO:0000313" key="2">
    <source>
        <dbReference type="EMBL" id="LAB45835.1"/>
    </source>
</evidence>
<dbReference type="EMBL" id="IACN01007492">
    <property type="protein sequence ID" value="LAB45835.1"/>
    <property type="molecule type" value="Transcribed_RNA"/>
</dbReference>
<feature type="region of interest" description="Disordered" evidence="1">
    <location>
        <begin position="1"/>
        <end position="48"/>
    </location>
</feature>
<feature type="compositionally biased region" description="Basic and acidic residues" evidence="1">
    <location>
        <begin position="29"/>
        <end position="39"/>
    </location>
</feature>
<protein>
    <submittedName>
        <fullName evidence="2">Uncharacterized protein</fullName>
    </submittedName>
</protein>